<accession>A0A2A9NMN1</accession>
<name>A0A2A9NMN1_9AGAR</name>
<evidence type="ECO:0000259" key="1">
    <source>
        <dbReference type="Pfam" id="PF20236"/>
    </source>
</evidence>
<dbReference type="Proteomes" id="UP000242287">
    <property type="component" value="Unassembled WGS sequence"/>
</dbReference>
<dbReference type="Pfam" id="PF20236">
    <property type="entry name" value="DUF6593"/>
    <property type="match status" value="1"/>
</dbReference>
<dbReference type="OrthoDB" id="3191568at2759"/>
<reference evidence="2 3" key="1">
    <citation type="submission" date="2014-02" db="EMBL/GenBank/DDBJ databases">
        <title>Transposable element dynamics among asymbiotic and ectomycorrhizal Amanita fungi.</title>
        <authorList>
            <consortium name="DOE Joint Genome Institute"/>
            <person name="Hess J."/>
            <person name="Skrede I."/>
            <person name="Wolfe B."/>
            <person name="LaButti K."/>
            <person name="Ohm R.A."/>
            <person name="Grigoriev I.V."/>
            <person name="Pringle A."/>
        </authorList>
    </citation>
    <scope>NUCLEOTIDE SEQUENCE [LARGE SCALE GENOMIC DNA]</scope>
    <source>
        <strain evidence="2 3">SKay4041</strain>
    </source>
</reference>
<proteinExistence type="predicted"/>
<protein>
    <recommendedName>
        <fullName evidence="1">DUF6593 domain-containing protein</fullName>
    </recommendedName>
</protein>
<dbReference type="AlphaFoldDB" id="A0A2A9NMN1"/>
<dbReference type="InterPro" id="IPR046528">
    <property type="entry name" value="DUF6593"/>
</dbReference>
<evidence type="ECO:0000313" key="2">
    <source>
        <dbReference type="EMBL" id="PFH49581.1"/>
    </source>
</evidence>
<sequence length="190" mass="21175">MFNPFSGWADARNSGNAVPPPSVFGALPYPSAPSNLSIFYLTSFSPDIFNCSILNLQGQTYYKIITDKHNPGYTVLRNAAGKNVALIEWQSHPLVEIRGLLSKQYISQWLRLSADRSSRTMDVRGSKYFWAPRDKSINLYTSDATPRFLARITRNQSGITLELTNDALQLGILDSVVTATLLLQCGRNID</sequence>
<evidence type="ECO:0000313" key="3">
    <source>
        <dbReference type="Proteomes" id="UP000242287"/>
    </source>
</evidence>
<keyword evidence="3" id="KW-1185">Reference proteome</keyword>
<gene>
    <name evidence="2" type="ORF">AMATHDRAFT_147411</name>
</gene>
<dbReference type="EMBL" id="KZ302025">
    <property type="protein sequence ID" value="PFH49581.1"/>
    <property type="molecule type" value="Genomic_DNA"/>
</dbReference>
<feature type="domain" description="DUF6593" evidence="1">
    <location>
        <begin position="47"/>
        <end position="184"/>
    </location>
</feature>
<organism evidence="2 3">
    <name type="scientific">Amanita thiersii Skay4041</name>
    <dbReference type="NCBI Taxonomy" id="703135"/>
    <lineage>
        <taxon>Eukaryota</taxon>
        <taxon>Fungi</taxon>
        <taxon>Dikarya</taxon>
        <taxon>Basidiomycota</taxon>
        <taxon>Agaricomycotina</taxon>
        <taxon>Agaricomycetes</taxon>
        <taxon>Agaricomycetidae</taxon>
        <taxon>Agaricales</taxon>
        <taxon>Pluteineae</taxon>
        <taxon>Amanitaceae</taxon>
        <taxon>Amanita</taxon>
    </lineage>
</organism>